<protein>
    <submittedName>
        <fullName evidence="2">Uncharacterized protein</fullName>
    </submittedName>
</protein>
<reference evidence="2 3" key="1">
    <citation type="submission" date="2019-10" db="EMBL/GenBank/DDBJ databases">
        <title>Paraburkholderia sp. isolated from nodules of Mimosa pudica from Brazilian Atlantic Forest soils.</title>
        <authorList>
            <person name="Paulitsch F."/>
            <person name="Hungria M."/>
            <person name="Dall'Agnol R."/>
        </authorList>
    </citation>
    <scope>NUCLEOTIDE SEQUENCE [LARGE SCALE GENOMIC DNA]</scope>
    <source>
        <strain evidence="2 3">CNPSo 3157</strain>
    </source>
</reference>
<comment type="caution">
    <text evidence="2">The sequence shown here is derived from an EMBL/GenBank/DDBJ whole genome shotgun (WGS) entry which is preliminary data.</text>
</comment>
<accession>A0A7X1NA51</accession>
<name>A0A7X1NA51_9BURK</name>
<dbReference type="AlphaFoldDB" id="A0A7X1NA51"/>
<dbReference type="Proteomes" id="UP000484381">
    <property type="component" value="Unassembled WGS sequence"/>
</dbReference>
<gene>
    <name evidence="2" type="ORF">GCT13_14510</name>
</gene>
<evidence type="ECO:0000256" key="1">
    <source>
        <dbReference type="SAM" id="MobiDB-lite"/>
    </source>
</evidence>
<dbReference type="RefSeq" id="WP_152759138.1">
    <property type="nucleotide sequence ID" value="NZ_WHNP01000011.1"/>
</dbReference>
<evidence type="ECO:0000313" key="3">
    <source>
        <dbReference type="Proteomes" id="UP000484381"/>
    </source>
</evidence>
<dbReference type="EMBL" id="WHNP01000011">
    <property type="protein sequence ID" value="MPW18115.1"/>
    <property type="molecule type" value="Genomic_DNA"/>
</dbReference>
<sequence length="115" mass="12745">MPVSQMKNLHRGLASRGTASGHRLARATPGEFVVGRRTESDGTESNALDVVFYKEILDHCGFPHQCELMRVSVTPAVQEEAIIDAIHKFERLQRVSHWKCAADGYAVVKGMPRGK</sequence>
<keyword evidence="3" id="KW-1185">Reference proteome</keyword>
<feature type="region of interest" description="Disordered" evidence="1">
    <location>
        <begin position="1"/>
        <end position="23"/>
    </location>
</feature>
<evidence type="ECO:0000313" key="2">
    <source>
        <dbReference type="EMBL" id="MPW18115.1"/>
    </source>
</evidence>
<organism evidence="2 3">
    <name type="scientific">Paraburkholderia franconis</name>
    <dbReference type="NCBI Taxonomy" id="2654983"/>
    <lineage>
        <taxon>Bacteria</taxon>
        <taxon>Pseudomonadati</taxon>
        <taxon>Pseudomonadota</taxon>
        <taxon>Betaproteobacteria</taxon>
        <taxon>Burkholderiales</taxon>
        <taxon>Burkholderiaceae</taxon>
        <taxon>Paraburkholderia</taxon>
    </lineage>
</organism>
<proteinExistence type="predicted"/>